<sequence>MSETAATVADLFRREPGTERPRIEQIRAVWAWLSFLRVQSLIRPEVEGAYRAAEWAIGLTDVPPVTGARYHTPSFIVEAAWTRPGEHDIIKPATDQLIAGEINTAGAIAEAGADPVKREYAGGTYALLAWWAGIVELAEFLTPNSVQLAARPMGVPES</sequence>
<dbReference type="AlphaFoldDB" id="A0A927N1L6"/>
<organism evidence="1 2">
    <name type="scientific">Actinopolymorpha pittospori</name>
    <dbReference type="NCBI Taxonomy" id="648752"/>
    <lineage>
        <taxon>Bacteria</taxon>
        <taxon>Bacillati</taxon>
        <taxon>Actinomycetota</taxon>
        <taxon>Actinomycetes</taxon>
        <taxon>Propionibacteriales</taxon>
        <taxon>Actinopolymorphaceae</taxon>
        <taxon>Actinopolymorpha</taxon>
    </lineage>
</organism>
<evidence type="ECO:0000313" key="2">
    <source>
        <dbReference type="Proteomes" id="UP000638648"/>
    </source>
</evidence>
<gene>
    <name evidence="1" type="ORF">HEB94_004120</name>
</gene>
<dbReference type="EMBL" id="JADBEM010000001">
    <property type="protein sequence ID" value="MBE1607272.1"/>
    <property type="molecule type" value="Genomic_DNA"/>
</dbReference>
<evidence type="ECO:0000313" key="1">
    <source>
        <dbReference type="EMBL" id="MBE1607272.1"/>
    </source>
</evidence>
<accession>A0A927N1L6</accession>
<keyword evidence="2" id="KW-1185">Reference proteome</keyword>
<comment type="caution">
    <text evidence="1">The sequence shown here is derived from an EMBL/GenBank/DDBJ whole genome shotgun (WGS) entry which is preliminary data.</text>
</comment>
<reference evidence="1" key="1">
    <citation type="submission" date="2020-10" db="EMBL/GenBank/DDBJ databases">
        <title>Sequencing the genomes of 1000 actinobacteria strains.</title>
        <authorList>
            <person name="Klenk H.-P."/>
        </authorList>
    </citation>
    <scope>NUCLEOTIDE SEQUENCE</scope>
    <source>
        <strain evidence="1">DSM 45354</strain>
    </source>
</reference>
<dbReference type="RefSeq" id="WP_192751243.1">
    <property type="nucleotide sequence ID" value="NZ_BAABJL010000122.1"/>
</dbReference>
<protein>
    <submittedName>
        <fullName evidence="1">Uncharacterized protein</fullName>
    </submittedName>
</protein>
<name>A0A927N1L6_9ACTN</name>
<dbReference type="Proteomes" id="UP000638648">
    <property type="component" value="Unassembled WGS sequence"/>
</dbReference>
<proteinExistence type="predicted"/>